<proteinExistence type="predicted"/>
<feature type="region of interest" description="Disordered" evidence="1">
    <location>
        <begin position="112"/>
        <end position="179"/>
    </location>
</feature>
<dbReference type="EMBL" id="RDQZ01000017">
    <property type="protein sequence ID" value="RXH11200.1"/>
    <property type="molecule type" value="Genomic_DNA"/>
</dbReference>
<dbReference type="Proteomes" id="UP000288972">
    <property type="component" value="Chromosome"/>
</dbReference>
<dbReference type="Proteomes" id="UP000290401">
    <property type="component" value="Unassembled WGS sequence"/>
</dbReference>
<keyword evidence="5" id="KW-1185">Reference proteome</keyword>
<reference evidence="3 5" key="2">
    <citation type="submission" date="2018-10" db="EMBL/GenBank/DDBJ databases">
        <title>Bradyrhizobium sp. nov., effective nodules isolated from peanut in China.</title>
        <authorList>
            <person name="Li Y."/>
        </authorList>
    </citation>
    <scope>NUCLEOTIDE SEQUENCE [LARGE SCALE GENOMIC DNA]</scope>
    <source>
        <strain evidence="3 5">CCBAU 53426</strain>
    </source>
</reference>
<evidence type="ECO:0000313" key="3">
    <source>
        <dbReference type="EMBL" id="RXH11200.1"/>
    </source>
</evidence>
<sequence length="179" mass="19802">MSLDLQDGECVALQGPSGIAKTLLLRPPQRALSTEALRTKMKVRKCGPVHRTAGAGPAQLEERLWLEVAPTLRPKVWGKFFWPSRPISSTLRPKDVSTEIVCNSCTLARPRTTVRPRAAREAGHASRFDDQDRQHGRHVGLPGAGPDQEGVRAVPGRDHVQDARQIRSAGAQRRTRERI</sequence>
<evidence type="ECO:0000313" key="4">
    <source>
        <dbReference type="Proteomes" id="UP000288972"/>
    </source>
</evidence>
<protein>
    <submittedName>
        <fullName evidence="2">Uncharacterized protein</fullName>
    </submittedName>
</protein>
<organism evidence="2 4">
    <name type="scientific">Bradyrhizobium guangzhouense</name>
    <dbReference type="NCBI Taxonomy" id="1325095"/>
    <lineage>
        <taxon>Bacteria</taxon>
        <taxon>Pseudomonadati</taxon>
        <taxon>Pseudomonadota</taxon>
        <taxon>Alphaproteobacteria</taxon>
        <taxon>Hyphomicrobiales</taxon>
        <taxon>Nitrobacteraceae</taxon>
        <taxon>Bradyrhizobium</taxon>
    </lineage>
</organism>
<feature type="compositionally biased region" description="Basic and acidic residues" evidence="1">
    <location>
        <begin position="118"/>
        <end position="134"/>
    </location>
</feature>
<accession>A0AAE5X257</accession>
<feature type="compositionally biased region" description="Basic and acidic residues" evidence="1">
    <location>
        <begin position="155"/>
        <end position="165"/>
    </location>
</feature>
<dbReference type="AlphaFoldDB" id="A0AAE5X257"/>
<evidence type="ECO:0000256" key="1">
    <source>
        <dbReference type="SAM" id="MobiDB-lite"/>
    </source>
</evidence>
<evidence type="ECO:0000313" key="2">
    <source>
        <dbReference type="EMBL" id="QAU47120.1"/>
    </source>
</evidence>
<reference evidence="2 4" key="1">
    <citation type="submission" date="2018-06" db="EMBL/GenBank/DDBJ databases">
        <title>Comparative genomics of rhizobia nodulating Arachis hypogaea in China.</title>
        <authorList>
            <person name="Li Y."/>
        </authorList>
    </citation>
    <scope>NUCLEOTIDE SEQUENCE [LARGE SCALE GENOMIC DNA]</scope>
    <source>
        <strain evidence="2 4">CCBAU 51670</strain>
    </source>
</reference>
<dbReference type="KEGG" id="bgz:XH91_18330"/>
<dbReference type="EMBL" id="CP030053">
    <property type="protein sequence ID" value="QAU47120.1"/>
    <property type="molecule type" value="Genomic_DNA"/>
</dbReference>
<gene>
    <name evidence="3" type="ORF">EAS56_20430</name>
    <name evidence="2" type="ORF">XH91_18330</name>
</gene>
<evidence type="ECO:0000313" key="5">
    <source>
        <dbReference type="Proteomes" id="UP000290401"/>
    </source>
</evidence>
<name>A0AAE5X257_9BRAD</name>